<dbReference type="Gene3D" id="3.80.10.10">
    <property type="entry name" value="Ribonuclease Inhibitor"/>
    <property type="match status" value="1"/>
</dbReference>
<evidence type="ECO:0008006" key="4">
    <source>
        <dbReference type="Google" id="ProtNLM"/>
    </source>
</evidence>
<feature type="signal peptide" evidence="1">
    <location>
        <begin position="1"/>
        <end position="27"/>
    </location>
</feature>
<evidence type="ECO:0000313" key="3">
    <source>
        <dbReference type="Proteomes" id="UP000794436"/>
    </source>
</evidence>
<protein>
    <recommendedName>
        <fullName evidence="4">F-box domain-containing protein</fullName>
    </recommendedName>
</protein>
<comment type="caution">
    <text evidence="2">The sequence shown here is derived from an EMBL/GenBank/DDBJ whole genome shotgun (WGS) entry which is preliminary data.</text>
</comment>
<dbReference type="InterPro" id="IPR032675">
    <property type="entry name" value="LRR_dom_sf"/>
</dbReference>
<gene>
    <name evidence="2" type="ORF">Poli38472_005093</name>
</gene>
<reference evidence="2" key="1">
    <citation type="submission" date="2019-03" db="EMBL/GenBank/DDBJ databases">
        <title>Long read genome sequence of the mycoparasitic Pythium oligandrum ATCC 38472 isolated from sugarbeet rhizosphere.</title>
        <authorList>
            <person name="Gaulin E."/>
        </authorList>
    </citation>
    <scope>NUCLEOTIDE SEQUENCE</scope>
    <source>
        <strain evidence="2">ATCC 38472_TT</strain>
    </source>
</reference>
<proteinExistence type="predicted"/>
<dbReference type="OrthoDB" id="128830at2759"/>
<sequence>MASLTTLPLALALKILGLSMPLPPRRGGDENEYMEALCQVRLVSWDWHRLTTEFFSREELKSMSVDVTFISRKKTLELGRQVTLRSAYLREFTTLSLSWLRLPSPDQVRAEWTTLSSHMPKLRQLDLMEITNVPSLYLGIITDAVSAQRPALEGLHLAPVHESTIPQDRTIVQVSLLVSLNASLSNWAPNLEKLTGIRTEVDYDGSMLCEDEWFIDLATWDLFCQSYPRLVTFHWVVAPFATEFFEAFAKYPKPHLVVLSLEASDHWNWERYHQQVPCTQTLHTGQAATNAHLVLKACPRLEGLIVTISRYQECRVHPACNQEIFGDTFCVALARDCPRLERLMISNPFLNMGGAWAIVTLTDHALRALATMEHLTKVALKASNVSVDGVLALLNDTPASLTQERSYTLALGAQSGPVAMAFYEILMALLTKLAESDTSMPFVSHPVMLLLLNNRTMLLDLAWSRPYWQHLQQLVRLVKLRHPSLRLRIGLQNYTNKSFEAILDCTLTTATATSTAYTELCAHGEWLDDVFVSARGPLVTEPLPLRMIQF</sequence>
<dbReference type="Proteomes" id="UP000794436">
    <property type="component" value="Unassembled WGS sequence"/>
</dbReference>
<dbReference type="AlphaFoldDB" id="A0A8K1FG82"/>
<name>A0A8K1FG82_PYTOL</name>
<evidence type="ECO:0000256" key="1">
    <source>
        <dbReference type="SAM" id="SignalP"/>
    </source>
</evidence>
<dbReference type="EMBL" id="SPLM01000073">
    <property type="protein sequence ID" value="TMW62475.1"/>
    <property type="molecule type" value="Genomic_DNA"/>
</dbReference>
<feature type="chain" id="PRO_5035462289" description="F-box domain-containing protein" evidence="1">
    <location>
        <begin position="28"/>
        <end position="550"/>
    </location>
</feature>
<accession>A0A8K1FG82</accession>
<dbReference type="SUPFAM" id="SSF52047">
    <property type="entry name" value="RNI-like"/>
    <property type="match status" value="1"/>
</dbReference>
<organism evidence="2 3">
    <name type="scientific">Pythium oligandrum</name>
    <name type="common">Mycoparasitic fungus</name>
    <dbReference type="NCBI Taxonomy" id="41045"/>
    <lineage>
        <taxon>Eukaryota</taxon>
        <taxon>Sar</taxon>
        <taxon>Stramenopiles</taxon>
        <taxon>Oomycota</taxon>
        <taxon>Peronosporomycetes</taxon>
        <taxon>Pythiales</taxon>
        <taxon>Pythiaceae</taxon>
        <taxon>Pythium</taxon>
    </lineage>
</organism>
<keyword evidence="1" id="KW-0732">Signal</keyword>
<evidence type="ECO:0000313" key="2">
    <source>
        <dbReference type="EMBL" id="TMW62475.1"/>
    </source>
</evidence>
<keyword evidence="3" id="KW-1185">Reference proteome</keyword>